<dbReference type="InterPro" id="IPR029058">
    <property type="entry name" value="AB_hydrolase_fold"/>
</dbReference>
<evidence type="ECO:0000313" key="7">
    <source>
        <dbReference type="EMBL" id="EIC30638.1"/>
    </source>
</evidence>
<dbReference type="PRINTS" id="PR00111">
    <property type="entry name" value="ABHYDROLASE"/>
</dbReference>
<feature type="active site" evidence="5">
    <location>
        <position position="214"/>
    </location>
</feature>
<comment type="pathway">
    <text evidence="5">Cofactor biosynthesis; biotin biosynthesis.</text>
</comment>
<feature type="binding site" evidence="5">
    <location>
        <position position="242"/>
    </location>
    <ligand>
        <name>substrate</name>
    </ligand>
</feature>
<dbReference type="Proteomes" id="UP000005090">
    <property type="component" value="Chromosome"/>
</dbReference>
<evidence type="ECO:0000256" key="3">
    <source>
        <dbReference type="ARBA" id="ARBA00022756"/>
    </source>
</evidence>
<dbReference type="GO" id="GO:0005737">
    <property type="term" value="C:cytoplasm"/>
    <property type="evidence" value="ECO:0007669"/>
    <property type="project" value="UniProtKB-SubCell"/>
</dbReference>
<keyword evidence="2 5" id="KW-0963">Cytoplasm</keyword>
<comment type="subunit">
    <text evidence="5">Monomer.</text>
</comment>
<proteinExistence type="inferred from homology"/>
<evidence type="ECO:0000256" key="5">
    <source>
        <dbReference type="HAMAP-Rule" id="MF_01260"/>
    </source>
</evidence>
<feature type="domain" description="AB hydrolase-1" evidence="6">
    <location>
        <begin position="13"/>
        <end position="248"/>
    </location>
</feature>
<dbReference type="EC" id="3.1.1.85" evidence="5"/>
<dbReference type="HOGENOM" id="CLU_020336_12_2_6"/>
<feature type="binding site" evidence="5">
    <location>
        <position position="21"/>
    </location>
    <ligand>
        <name>substrate</name>
    </ligand>
</feature>
<dbReference type="NCBIfam" id="TIGR01738">
    <property type="entry name" value="bioH"/>
    <property type="match status" value="1"/>
</dbReference>
<dbReference type="GO" id="GO:0016020">
    <property type="term" value="C:membrane"/>
    <property type="evidence" value="ECO:0007669"/>
    <property type="project" value="TreeGrafter"/>
</dbReference>
<organism evidence="7 8">
    <name type="scientific">Methylomicrobium album BG8</name>
    <dbReference type="NCBI Taxonomy" id="686340"/>
    <lineage>
        <taxon>Bacteria</taxon>
        <taxon>Pseudomonadati</taxon>
        <taxon>Pseudomonadota</taxon>
        <taxon>Gammaproteobacteria</taxon>
        <taxon>Methylococcales</taxon>
        <taxon>Methylococcaceae</taxon>
        <taxon>Methylomicrobium</taxon>
    </lineage>
</organism>
<keyword evidence="4 5" id="KW-0378">Hydrolase</keyword>
<keyword evidence="1 5" id="KW-0719">Serine esterase</keyword>
<feature type="active site" description="Nucleophile" evidence="5">
    <location>
        <position position="82"/>
    </location>
</feature>
<dbReference type="STRING" id="686340.Metal_2957"/>
<dbReference type="RefSeq" id="WP_005373360.1">
    <property type="nucleotide sequence ID" value="NZ_CM001475.1"/>
</dbReference>
<dbReference type="GO" id="GO:0090499">
    <property type="term" value="F:pimelyl-[acyl-carrier protein] methyl ester esterase activity"/>
    <property type="evidence" value="ECO:0007669"/>
    <property type="project" value="UniProtKB-EC"/>
</dbReference>
<evidence type="ECO:0000256" key="2">
    <source>
        <dbReference type="ARBA" id="ARBA00022490"/>
    </source>
</evidence>
<sequence length="263" mass="28678">MTHIHTETYGHGKPIVMVHGWGMHSGIWRPFAKALAGHYRVTCVDLPGHGRSGRISAFDLEHLAPALLTAVGDEPACWLGWSLGATVALDIASRFPDRTDRLLLLAGNPRFVRTYDGTDDPDHWPGVSLRVLEAFSGQLTADAQQTLLRFLALQVHGLPETKALLKILKAAVFECAPPDNASLLQGLQVLKEADLRLAVAAFDRPVAAILGGRDTLVPHAVGAHLQRLQPKLQLHRLEKAGHVPFLTHQQQLLAIIAGFMESQ</sequence>
<accession>H8GMB4</accession>
<name>H8GMB4_METAL</name>
<comment type="subcellular location">
    <subcellularLocation>
        <location evidence="5">Cytoplasm</location>
    </subcellularLocation>
</comment>
<feature type="binding site" evidence="5">
    <location>
        <begin position="82"/>
        <end position="83"/>
    </location>
    <ligand>
        <name>substrate</name>
    </ligand>
</feature>
<protein>
    <recommendedName>
        <fullName evidence="5">Pimeloyl-[acyl-carrier protein] methyl ester esterase</fullName>
        <ecNumber evidence="5">3.1.1.85</ecNumber>
    </recommendedName>
    <alternativeName>
        <fullName evidence="5">Biotin synthesis protein BioH</fullName>
    </alternativeName>
    <alternativeName>
        <fullName evidence="5">Carboxylesterase BioH</fullName>
    </alternativeName>
</protein>
<dbReference type="UniPathway" id="UPA00078"/>
<dbReference type="EMBL" id="CM001475">
    <property type="protein sequence ID" value="EIC30638.1"/>
    <property type="molecule type" value="Genomic_DNA"/>
</dbReference>
<gene>
    <name evidence="5" type="primary">bioH</name>
    <name evidence="7" type="ORF">Metal_2957</name>
</gene>
<dbReference type="GO" id="GO:0016740">
    <property type="term" value="F:transferase activity"/>
    <property type="evidence" value="ECO:0007669"/>
    <property type="project" value="UniProtKB-KW"/>
</dbReference>
<feature type="active site" evidence="5">
    <location>
        <position position="242"/>
    </location>
</feature>
<keyword evidence="3 5" id="KW-0093">Biotin biosynthesis</keyword>
<dbReference type="Pfam" id="PF00561">
    <property type="entry name" value="Abhydrolase_1"/>
    <property type="match status" value="1"/>
</dbReference>
<dbReference type="Gene3D" id="3.40.50.1820">
    <property type="entry name" value="alpha/beta hydrolase"/>
    <property type="match status" value="1"/>
</dbReference>
<keyword evidence="7" id="KW-0808">Transferase</keyword>
<evidence type="ECO:0000259" key="6">
    <source>
        <dbReference type="Pfam" id="PF00561"/>
    </source>
</evidence>
<feature type="binding site" evidence="5">
    <location>
        <begin position="150"/>
        <end position="154"/>
    </location>
    <ligand>
        <name>substrate</name>
    </ligand>
</feature>
<dbReference type="InterPro" id="IPR010076">
    <property type="entry name" value="BioH"/>
</dbReference>
<comment type="similarity">
    <text evidence="5">Belongs to the AB hydrolase superfamily. Carboxylesterase BioH family.</text>
</comment>
<dbReference type="eggNOG" id="COG0596">
    <property type="taxonomic scope" value="Bacteria"/>
</dbReference>
<comment type="catalytic activity">
    <reaction evidence="5">
        <text>6-carboxyhexanoyl-[ACP] methyl ester + H2O = 6-carboxyhexanoyl-[ACP] + methanol + H(+)</text>
        <dbReference type="Rhea" id="RHEA:42700"/>
        <dbReference type="Rhea" id="RHEA-COMP:9955"/>
        <dbReference type="Rhea" id="RHEA-COMP:10186"/>
        <dbReference type="ChEBI" id="CHEBI:15377"/>
        <dbReference type="ChEBI" id="CHEBI:15378"/>
        <dbReference type="ChEBI" id="CHEBI:17790"/>
        <dbReference type="ChEBI" id="CHEBI:78846"/>
        <dbReference type="ChEBI" id="CHEBI:82735"/>
        <dbReference type="EC" id="3.1.1.85"/>
    </reaction>
</comment>
<dbReference type="GO" id="GO:0009102">
    <property type="term" value="P:biotin biosynthetic process"/>
    <property type="evidence" value="ECO:0007669"/>
    <property type="project" value="UniProtKB-UniRule"/>
</dbReference>
<dbReference type="InterPro" id="IPR050266">
    <property type="entry name" value="AB_hydrolase_sf"/>
</dbReference>
<dbReference type="SUPFAM" id="SSF53474">
    <property type="entry name" value="alpha/beta-Hydrolases"/>
    <property type="match status" value="1"/>
</dbReference>
<evidence type="ECO:0000256" key="4">
    <source>
        <dbReference type="ARBA" id="ARBA00022801"/>
    </source>
</evidence>
<evidence type="ECO:0000256" key="1">
    <source>
        <dbReference type="ARBA" id="ARBA00022487"/>
    </source>
</evidence>
<keyword evidence="8" id="KW-1185">Reference proteome</keyword>
<dbReference type="InterPro" id="IPR000073">
    <property type="entry name" value="AB_hydrolase_1"/>
</dbReference>
<dbReference type="PANTHER" id="PTHR43798:SF31">
    <property type="entry name" value="AB HYDROLASE SUPERFAMILY PROTEIN YCLE"/>
    <property type="match status" value="1"/>
</dbReference>
<dbReference type="PANTHER" id="PTHR43798">
    <property type="entry name" value="MONOACYLGLYCEROL LIPASE"/>
    <property type="match status" value="1"/>
</dbReference>
<reference evidence="7 8" key="1">
    <citation type="journal article" date="2013" name="Genome Announc.">
        <title>Genome Sequence of the Obligate Gammaproteobacterial Methanotroph Methylomicrobium album Strain BG8.</title>
        <authorList>
            <person name="Kits K.D."/>
            <person name="Kalyuzhnaya M.G."/>
            <person name="Klotz M.G."/>
            <person name="Jetten M.S."/>
            <person name="Op den Camp H.J."/>
            <person name="Vuilleumier S."/>
            <person name="Bringel F."/>
            <person name="Dispirito A.A."/>
            <person name="Murrell J.C."/>
            <person name="Bruce D."/>
            <person name="Cheng J.F."/>
            <person name="Copeland A."/>
            <person name="Goodwin L."/>
            <person name="Hauser L."/>
            <person name="Lajus A."/>
            <person name="Land M.L."/>
            <person name="Lapidus A."/>
            <person name="Lucas S."/>
            <person name="Medigue C."/>
            <person name="Pitluck S."/>
            <person name="Woyke T."/>
            <person name="Zeytun A."/>
            <person name="Stein L.Y."/>
        </authorList>
    </citation>
    <scope>NUCLEOTIDE SEQUENCE [LARGE SCALE GENOMIC DNA]</scope>
    <source>
        <strain evidence="7 8">BG8</strain>
    </source>
</reference>
<evidence type="ECO:0000313" key="8">
    <source>
        <dbReference type="Proteomes" id="UP000005090"/>
    </source>
</evidence>
<dbReference type="HAMAP" id="MF_01260">
    <property type="entry name" value="Carboxylester"/>
    <property type="match status" value="1"/>
</dbReference>
<comment type="function">
    <text evidence="5">The physiological role of BioH is to remove the methyl group introduced by BioC when the pimeloyl moiety is complete. It allows to synthesize pimeloyl-ACP via the fatty acid synthetic pathway through the hydrolysis of the ester bonds of pimeloyl-ACP esters.</text>
</comment>
<dbReference type="AlphaFoldDB" id="H8GMB4"/>